<gene>
    <name evidence="6" type="ORF">FAA97_18200</name>
</gene>
<dbReference type="InterPro" id="IPR043129">
    <property type="entry name" value="ATPase_NBD"/>
</dbReference>
<reference evidence="6 7" key="1">
    <citation type="submission" date="2019-04" db="EMBL/GenBank/DDBJ databases">
        <title>Genome sequence of strain shin9-1.</title>
        <authorList>
            <person name="Gao J."/>
            <person name="Sun J."/>
        </authorList>
    </citation>
    <scope>NUCLEOTIDE SEQUENCE [LARGE SCALE GENOMIC DNA]</scope>
    <source>
        <strain evidence="7">shin9-1</strain>
    </source>
</reference>
<dbReference type="Proteomes" id="UP000308828">
    <property type="component" value="Unassembled WGS sequence"/>
</dbReference>
<dbReference type="Pfam" id="PF21546">
    <property type="entry name" value="FGGY_C_2"/>
    <property type="match status" value="1"/>
</dbReference>
<keyword evidence="3 6" id="KW-0418">Kinase</keyword>
<dbReference type="PANTHER" id="PTHR43095:SF3">
    <property type="entry name" value="L-XYLULOSE_3-KETO-L-GULONATE KINASE"/>
    <property type="match status" value="1"/>
</dbReference>
<keyword evidence="2" id="KW-0808">Transferase</keyword>
<name>A0A4S8NWC2_9HYPH</name>
<sequence length="465" mass="49939">MTKPQHDRIAVIDIGKTNAKVVVVDAHSGAEIALRKTANTVLKTAPYPHYDTDHLWSFILDTLREFAAEPGYDAISITTHGASCALLDEDGALALPVLDYEHLYPEAMNRAYDAVRPDFASTFSPRLTGGLNLGAQLRYQQTLFPDLMAQVATVLTYPQYWAFRLTGVTANEKTSLGCHTDLWLPFADGFSPLVDTLGLTAKMAPIRSAFDVLGDIRTDLATQIGLSGPVPVYCGIHDSNASLLPHLVDRTKPCTVISTGTWVVCFAPGGSPSSLDAARDTLVNVDAFGTPVPSARYMGGREWEMTMTTEPAVTPDEEDKALARVLARESMLLPSLVKGTGPFPAAMGGWHLEPETPLERRAAASLYQGLMTMTCLDMIGSRGRIVVEGPFARNQIYLAALASLSNRPVHASASETGTALGAAVLAGLKPRLSLTSVERGIHGLEAYAKAWQRRAMASLDKGTTG</sequence>
<dbReference type="SUPFAM" id="SSF53067">
    <property type="entry name" value="Actin-like ATPase domain"/>
    <property type="match status" value="2"/>
</dbReference>
<evidence type="ECO:0000313" key="7">
    <source>
        <dbReference type="Proteomes" id="UP000308828"/>
    </source>
</evidence>
<evidence type="ECO:0000256" key="1">
    <source>
        <dbReference type="ARBA" id="ARBA00009156"/>
    </source>
</evidence>
<dbReference type="PANTHER" id="PTHR43095">
    <property type="entry name" value="SUGAR KINASE"/>
    <property type="match status" value="1"/>
</dbReference>
<keyword evidence="7" id="KW-1185">Reference proteome</keyword>
<dbReference type="InterPro" id="IPR050406">
    <property type="entry name" value="FGGY_Carb_Kinase"/>
</dbReference>
<dbReference type="AlphaFoldDB" id="A0A4S8NWC2"/>
<feature type="domain" description="Carbohydrate kinase FGGY N-terminal" evidence="4">
    <location>
        <begin position="10"/>
        <end position="244"/>
    </location>
</feature>
<dbReference type="GO" id="GO:0016301">
    <property type="term" value="F:kinase activity"/>
    <property type="evidence" value="ECO:0007669"/>
    <property type="project" value="UniProtKB-KW"/>
</dbReference>
<dbReference type="OrthoDB" id="9786272at2"/>
<evidence type="ECO:0000256" key="2">
    <source>
        <dbReference type="ARBA" id="ARBA00022679"/>
    </source>
</evidence>
<comment type="caution">
    <text evidence="6">The sequence shown here is derived from an EMBL/GenBank/DDBJ whole genome shotgun (WGS) entry which is preliminary data.</text>
</comment>
<accession>A0A4S8NWC2</accession>
<comment type="similarity">
    <text evidence="1">Belongs to the FGGY kinase family.</text>
</comment>
<evidence type="ECO:0000259" key="4">
    <source>
        <dbReference type="Pfam" id="PF00370"/>
    </source>
</evidence>
<dbReference type="Pfam" id="PF00370">
    <property type="entry name" value="FGGY_N"/>
    <property type="match status" value="1"/>
</dbReference>
<feature type="domain" description="Carbohydrate kinase FGGY C-terminal" evidence="5">
    <location>
        <begin position="252"/>
        <end position="426"/>
    </location>
</feature>
<dbReference type="EMBL" id="STGV01000007">
    <property type="protein sequence ID" value="THV20532.1"/>
    <property type="molecule type" value="Genomic_DNA"/>
</dbReference>
<evidence type="ECO:0000256" key="3">
    <source>
        <dbReference type="ARBA" id="ARBA00022777"/>
    </source>
</evidence>
<proteinExistence type="inferred from homology"/>
<evidence type="ECO:0000313" key="6">
    <source>
        <dbReference type="EMBL" id="THV20532.1"/>
    </source>
</evidence>
<dbReference type="RefSeq" id="WP_136599993.1">
    <property type="nucleotide sequence ID" value="NZ_STGV01000007.1"/>
</dbReference>
<dbReference type="CDD" id="cd07772">
    <property type="entry name" value="ASKHA_NBD_FGGY_NaCK-like"/>
    <property type="match status" value="1"/>
</dbReference>
<dbReference type="InterPro" id="IPR018484">
    <property type="entry name" value="FGGY_N"/>
</dbReference>
<dbReference type="GO" id="GO:0005975">
    <property type="term" value="P:carbohydrate metabolic process"/>
    <property type="evidence" value="ECO:0007669"/>
    <property type="project" value="InterPro"/>
</dbReference>
<protein>
    <submittedName>
        <fullName evidence="6">Carbohydrate kinase</fullName>
    </submittedName>
</protein>
<evidence type="ECO:0000259" key="5">
    <source>
        <dbReference type="Pfam" id="PF21546"/>
    </source>
</evidence>
<dbReference type="InterPro" id="IPR049382">
    <property type="entry name" value="FGGY_C_2"/>
</dbReference>
<dbReference type="Gene3D" id="3.30.420.40">
    <property type="match status" value="2"/>
</dbReference>
<organism evidence="6 7">
    <name type="scientific">Peteryoungia ipomoeae</name>
    <dbReference type="NCBI Taxonomy" id="1210932"/>
    <lineage>
        <taxon>Bacteria</taxon>
        <taxon>Pseudomonadati</taxon>
        <taxon>Pseudomonadota</taxon>
        <taxon>Alphaproteobacteria</taxon>
        <taxon>Hyphomicrobiales</taxon>
        <taxon>Rhizobiaceae</taxon>
        <taxon>Peteryoungia</taxon>
    </lineage>
</organism>